<dbReference type="EMBL" id="FQZU01000040">
    <property type="protein sequence ID" value="SHK99070.1"/>
    <property type="molecule type" value="Genomic_DNA"/>
</dbReference>
<dbReference type="CDD" id="cd07987">
    <property type="entry name" value="LPLAT_MGAT-like"/>
    <property type="match status" value="1"/>
</dbReference>
<evidence type="ECO:0000313" key="3">
    <source>
        <dbReference type="Proteomes" id="UP000183994"/>
    </source>
</evidence>
<dbReference type="GO" id="GO:0016746">
    <property type="term" value="F:acyltransferase activity"/>
    <property type="evidence" value="ECO:0007669"/>
    <property type="project" value="UniProtKB-KW"/>
</dbReference>
<evidence type="ECO:0000259" key="1">
    <source>
        <dbReference type="SMART" id="SM00563"/>
    </source>
</evidence>
<reference evidence="3" key="1">
    <citation type="submission" date="2016-11" db="EMBL/GenBank/DDBJ databases">
        <authorList>
            <person name="Varghese N."/>
            <person name="Submissions S."/>
        </authorList>
    </citation>
    <scope>NUCLEOTIDE SEQUENCE [LARGE SCALE GENOMIC DNA]</scope>
    <source>
        <strain evidence="3">DSM 16219</strain>
    </source>
</reference>
<gene>
    <name evidence="2" type="ORF">SAMN02745216_04434</name>
</gene>
<keyword evidence="2" id="KW-0012">Acyltransferase</keyword>
<dbReference type="GO" id="GO:0016020">
    <property type="term" value="C:membrane"/>
    <property type="evidence" value="ECO:0007669"/>
    <property type="project" value="TreeGrafter"/>
</dbReference>
<accession>A0A1M6WZ93</accession>
<evidence type="ECO:0000313" key="2">
    <source>
        <dbReference type="EMBL" id="SHK99070.1"/>
    </source>
</evidence>
<dbReference type="Pfam" id="PF01553">
    <property type="entry name" value="Acyltransferase"/>
    <property type="match status" value="1"/>
</dbReference>
<organism evidence="2 3">
    <name type="scientific">Desulfatibacillum alkenivorans DSM 16219</name>
    <dbReference type="NCBI Taxonomy" id="1121393"/>
    <lineage>
        <taxon>Bacteria</taxon>
        <taxon>Pseudomonadati</taxon>
        <taxon>Thermodesulfobacteriota</taxon>
        <taxon>Desulfobacteria</taxon>
        <taxon>Desulfobacterales</taxon>
        <taxon>Desulfatibacillaceae</taxon>
        <taxon>Desulfatibacillum</taxon>
    </lineage>
</organism>
<dbReference type="AlphaFoldDB" id="A0A1M6WZ93"/>
<proteinExistence type="predicted"/>
<dbReference type="PANTHER" id="PTHR22753:SF14">
    <property type="entry name" value="MONOACYLGLYCEROL_DIACYLGLYCEROL O-ACYLTRANSFERASE"/>
    <property type="match status" value="1"/>
</dbReference>
<dbReference type="RefSeq" id="WP_073478434.1">
    <property type="nucleotide sequence ID" value="NZ_FQZU01000040.1"/>
</dbReference>
<dbReference type="SUPFAM" id="SSF69593">
    <property type="entry name" value="Glycerol-3-phosphate (1)-acyltransferase"/>
    <property type="match status" value="1"/>
</dbReference>
<dbReference type="Proteomes" id="UP000183994">
    <property type="component" value="Unassembled WGS sequence"/>
</dbReference>
<keyword evidence="2" id="KW-0808">Transferase</keyword>
<dbReference type="SMART" id="SM00563">
    <property type="entry name" value="PlsC"/>
    <property type="match status" value="1"/>
</dbReference>
<dbReference type="PANTHER" id="PTHR22753">
    <property type="entry name" value="TRANSMEMBRANE PROTEIN 68"/>
    <property type="match status" value="1"/>
</dbReference>
<protein>
    <submittedName>
        <fullName evidence="2">1-acyl-sn-glycerol-3-phosphate acyltransferase</fullName>
    </submittedName>
</protein>
<dbReference type="PIRSF" id="PIRSF016753">
    <property type="entry name" value="P_lipid/glycerol_ac_tran_prd"/>
    <property type="match status" value="1"/>
</dbReference>
<dbReference type="InterPro" id="IPR002123">
    <property type="entry name" value="Plipid/glycerol_acylTrfase"/>
</dbReference>
<keyword evidence="3" id="KW-1185">Reference proteome</keyword>
<name>A0A1M6WZ93_9BACT</name>
<sequence length="282" mass="31798">MNKSLKRALGVNSLAQAAKKRLEGDYHVDEWGMDEGIRRSFWPILDFFYSRYFRVTASGIENIPDKGRALLAANHGGAVPFDGAMVMAAIMREHPNPRLPKTLHVDMLSNWPWANYLVSRLGGVQAMPENAEKLLESGCLTLVFPEGGKGLGKPFSKRYQMQRFGRGGFVKVALKTQSPIIPVSIVGAEEIYPMLYDVKPLAKMLGLPWAPITFTWPWLGPLGALPLPSKWFIDFGKPIPIPDMKYRPSEEPLLVNRITAQVRDHIQKTVNRLLVQREKVFF</sequence>
<feature type="domain" description="Phospholipid/glycerol acyltransferase" evidence="1">
    <location>
        <begin position="69"/>
        <end position="188"/>
    </location>
</feature>
<dbReference type="InterPro" id="IPR016676">
    <property type="entry name" value="P_lipid/glycerol_AcTrfase_prd"/>
</dbReference>
<dbReference type="STRING" id="1121393.SAMN02745216_04434"/>
<dbReference type="OrthoDB" id="5241618at2"/>